<dbReference type="PANTHER" id="PTHR46361:SF1">
    <property type="entry name" value="F26K24.21 PROTEIN"/>
    <property type="match status" value="1"/>
</dbReference>
<dbReference type="AlphaFoldDB" id="A0A5A7PCV6"/>
<dbReference type="Proteomes" id="UP000325081">
    <property type="component" value="Unassembled WGS sequence"/>
</dbReference>
<name>A0A5A7PCV6_STRAF</name>
<dbReference type="Pfam" id="PF00462">
    <property type="entry name" value="Glutaredoxin"/>
    <property type="match status" value="1"/>
</dbReference>
<proteinExistence type="predicted"/>
<dbReference type="CDD" id="cd04371">
    <property type="entry name" value="DEP"/>
    <property type="match status" value="1"/>
</dbReference>
<dbReference type="InterPro" id="IPR036390">
    <property type="entry name" value="WH_DNA-bd_sf"/>
</dbReference>
<evidence type="ECO:0000259" key="2">
    <source>
        <dbReference type="Pfam" id="PF00462"/>
    </source>
</evidence>
<dbReference type="OrthoDB" id="418495at2759"/>
<protein>
    <submittedName>
        <fullName evidence="3">Glutaredoxin-related</fullName>
    </submittedName>
</protein>
<comment type="caution">
    <text evidence="3">The sequence shown here is derived from an EMBL/GenBank/DDBJ whole genome shotgun (WGS) entry which is preliminary data.</text>
</comment>
<reference evidence="4" key="1">
    <citation type="journal article" date="2019" name="Curr. Biol.">
        <title>Genome Sequence of Striga asiatica Provides Insight into the Evolution of Plant Parasitism.</title>
        <authorList>
            <person name="Yoshida S."/>
            <person name="Kim S."/>
            <person name="Wafula E.K."/>
            <person name="Tanskanen J."/>
            <person name="Kim Y.M."/>
            <person name="Honaas L."/>
            <person name="Yang Z."/>
            <person name="Spallek T."/>
            <person name="Conn C.E."/>
            <person name="Ichihashi Y."/>
            <person name="Cheong K."/>
            <person name="Cui S."/>
            <person name="Der J.P."/>
            <person name="Gundlach H."/>
            <person name="Jiao Y."/>
            <person name="Hori C."/>
            <person name="Ishida J.K."/>
            <person name="Kasahara H."/>
            <person name="Kiba T."/>
            <person name="Kim M.S."/>
            <person name="Koo N."/>
            <person name="Laohavisit A."/>
            <person name="Lee Y.H."/>
            <person name="Lumba S."/>
            <person name="McCourt P."/>
            <person name="Mortimer J.C."/>
            <person name="Mutuku J.M."/>
            <person name="Nomura T."/>
            <person name="Sasaki-Sekimoto Y."/>
            <person name="Seto Y."/>
            <person name="Wang Y."/>
            <person name="Wakatake T."/>
            <person name="Sakakibara H."/>
            <person name="Demura T."/>
            <person name="Yamaguchi S."/>
            <person name="Yoneyama K."/>
            <person name="Manabe R.I."/>
            <person name="Nelson D.C."/>
            <person name="Schulman A.H."/>
            <person name="Timko M.P."/>
            <person name="dePamphilis C.W."/>
            <person name="Choi D."/>
            <person name="Shirasu K."/>
        </authorList>
    </citation>
    <scope>NUCLEOTIDE SEQUENCE [LARGE SCALE GENOMIC DNA]</scope>
    <source>
        <strain evidence="4">cv. UVA1</strain>
    </source>
</reference>
<dbReference type="InterPro" id="IPR002109">
    <property type="entry name" value="Glutaredoxin"/>
</dbReference>
<gene>
    <name evidence="3" type="ORF">STAS_06011</name>
</gene>
<sequence>MNCPSSTTKGNSVEEDLDEKGYPTNKCDAVNRHTQTQDDNSELSQKTDGIGIVKGGYHWNSDYQSKSSQLPKPEPPPGMMIQRSRSSPETIDAPAAAIGKFLRQKSSSFSAAITKRLSSLKRQDEDVVVKEFDLVGLKVVKAPKEEIKGRVSFFSRSNCRDSGAVRSFLRHRNLNFVEINVDVYPSREGELRERTGGVSVPQIFFNEKLIGGLVALNSLRNAGMLEAKMEEILRRSCGEDAPAPPVYGLDEAGDEGAELDEAAEMVRVVRQRVPIQDRIVKMKLLKNCFSGADLVEVLIHHLDCGRRKLVTNGFESLQIFMDEICVENRRPFKSNSPN</sequence>
<dbReference type="PANTHER" id="PTHR46361">
    <property type="entry name" value="ELECTRON CARRIER/ PROTEIN DISULFIDE OXIDOREDUCTASE"/>
    <property type="match status" value="1"/>
</dbReference>
<dbReference type="Gene3D" id="3.40.30.10">
    <property type="entry name" value="Glutaredoxin"/>
    <property type="match status" value="1"/>
</dbReference>
<evidence type="ECO:0000313" key="4">
    <source>
        <dbReference type="Proteomes" id="UP000325081"/>
    </source>
</evidence>
<dbReference type="SUPFAM" id="SSF52833">
    <property type="entry name" value="Thioredoxin-like"/>
    <property type="match status" value="1"/>
</dbReference>
<dbReference type="InterPro" id="IPR036249">
    <property type="entry name" value="Thioredoxin-like_sf"/>
</dbReference>
<feature type="region of interest" description="Disordered" evidence="1">
    <location>
        <begin position="62"/>
        <end position="84"/>
    </location>
</feature>
<accession>A0A5A7PCV6</accession>
<feature type="compositionally biased region" description="Polar residues" evidence="1">
    <location>
        <begin position="1"/>
        <end position="11"/>
    </location>
</feature>
<keyword evidence="4" id="KW-1185">Reference proteome</keyword>
<feature type="compositionally biased region" description="Polar residues" evidence="1">
    <location>
        <begin position="32"/>
        <end position="47"/>
    </location>
</feature>
<feature type="domain" description="Glutaredoxin" evidence="2">
    <location>
        <begin position="151"/>
        <end position="210"/>
    </location>
</feature>
<organism evidence="3 4">
    <name type="scientific">Striga asiatica</name>
    <name type="common">Asiatic witchweed</name>
    <name type="synonym">Buchnera asiatica</name>
    <dbReference type="NCBI Taxonomy" id="4170"/>
    <lineage>
        <taxon>Eukaryota</taxon>
        <taxon>Viridiplantae</taxon>
        <taxon>Streptophyta</taxon>
        <taxon>Embryophyta</taxon>
        <taxon>Tracheophyta</taxon>
        <taxon>Spermatophyta</taxon>
        <taxon>Magnoliopsida</taxon>
        <taxon>eudicotyledons</taxon>
        <taxon>Gunneridae</taxon>
        <taxon>Pentapetalae</taxon>
        <taxon>asterids</taxon>
        <taxon>lamiids</taxon>
        <taxon>Lamiales</taxon>
        <taxon>Orobanchaceae</taxon>
        <taxon>Buchnereae</taxon>
        <taxon>Striga</taxon>
    </lineage>
</organism>
<dbReference type="PROSITE" id="PS51354">
    <property type="entry name" value="GLUTAREDOXIN_2"/>
    <property type="match status" value="1"/>
</dbReference>
<dbReference type="EMBL" id="BKCP01004295">
    <property type="protein sequence ID" value="GER30097.1"/>
    <property type="molecule type" value="Genomic_DNA"/>
</dbReference>
<dbReference type="Gene3D" id="1.10.10.10">
    <property type="entry name" value="Winged helix-like DNA-binding domain superfamily/Winged helix DNA-binding domain"/>
    <property type="match status" value="1"/>
</dbReference>
<evidence type="ECO:0000256" key="1">
    <source>
        <dbReference type="SAM" id="MobiDB-lite"/>
    </source>
</evidence>
<evidence type="ECO:0000313" key="3">
    <source>
        <dbReference type="EMBL" id="GER30097.1"/>
    </source>
</evidence>
<dbReference type="InterPro" id="IPR036388">
    <property type="entry name" value="WH-like_DNA-bd_sf"/>
</dbReference>
<feature type="region of interest" description="Disordered" evidence="1">
    <location>
        <begin position="1"/>
        <end position="49"/>
    </location>
</feature>
<dbReference type="SUPFAM" id="SSF46785">
    <property type="entry name" value="Winged helix' DNA-binding domain"/>
    <property type="match status" value="1"/>
</dbReference>